<accession>A0A2T0T8Q6</accession>
<sequence>MLPYLTVHNNGMTTTFLQTRTLADARLHLVGLLDAGVAKANDILSIVEMTEDRVIYYNAIDNSPETIYRTANSAHRSSFWKTLTNAVHNAIDQVQYAIR</sequence>
<organism evidence="1 2">
    <name type="scientific">Spirosoma oryzae</name>
    <dbReference type="NCBI Taxonomy" id="1469603"/>
    <lineage>
        <taxon>Bacteria</taxon>
        <taxon>Pseudomonadati</taxon>
        <taxon>Bacteroidota</taxon>
        <taxon>Cytophagia</taxon>
        <taxon>Cytophagales</taxon>
        <taxon>Cytophagaceae</taxon>
        <taxon>Spirosoma</taxon>
    </lineage>
</organism>
<dbReference type="Proteomes" id="UP000238375">
    <property type="component" value="Unassembled WGS sequence"/>
</dbReference>
<name>A0A2T0T8Q6_9BACT</name>
<dbReference type="RefSeq" id="WP_106137225.1">
    <property type="nucleotide sequence ID" value="NZ_PVTE01000005.1"/>
</dbReference>
<comment type="caution">
    <text evidence="1">The sequence shown here is derived from an EMBL/GenBank/DDBJ whole genome shotgun (WGS) entry which is preliminary data.</text>
</comment>
<gene>
    <name evidence="1" type="ORF">CLV58_105233</name>
</gene>
<keyword evidence="2" id="KW-1185">Reference proteome</keyword>
<evidence type="ECO:0000313" key="2">
    <source>
        <dbReference type="Proteomes" id="UP000238375"/>
    </source>
</evidence>
<reference evidence="1 2" key="1">
    <citation type="submission" date="2018-03" db="EMBL/GenBank/DDBJ databases">
        <title>Genomic Encyclopedia of Archaeal and Bacterial Type Strains, Phase II (KMG-II): from individual species to whole genera.</title>
        <authorList>
            <person name="Goeker M."/>
        </authorList>
    </citation>
    <scope>NUCLEOTIDE SEQUENCE [LARGE SCALE GENOMIC DNA]</scope>
    <source>
        <strain evidence="1 2">DSM 28354</strain>
    </source>
</reference>
<dbReference type="OrthoDB" id="962698at2"/>
<proteinExistence type="predicted"/>
<evidence type="ECO:0000313" key="1">
    <source>
        <dbReference type="EMBL" id="PRY42030.1"/>
    </source>
</evidence>
<protein>
    <submittedName>
        <fullName evidence="1">Uncharacterized protein</fullName>
    </submittedName>
</protein>
<dbReference type="EMBL" id="PVTE01000005">
    <property type="protein sequence ID" value="PRY42030.1"/>
    <property type="molecule type" value="Genomic_DNA"/>
</dbReference>
<dbReference type="AlphaFoldDB" id="A0A2T0T8Q6"/>